<evidence type="ECO:0000256" key="1">
    <source>
        <dbReference type="ARBA" id="ARBA00007592"/>
    </source>
</evidence>
<organism evidence="7 8">
    <name type="scientific">Chitinophaga rupis</name>
    <dbReference type="NCBI Taxonomy" id="573321"/>
    <lineage>
        <taxon>Bacteria</taxon>
        <taxon>Pseudomonadati</taxon>
        <taxon>Bacteroidota</taxon>
        <taxon>Chitinophagia</taxon>
        <taxon>Chitinophagales</taxon>
        <taxon>Chitinophagaceae</taxon>
        <taxon>Chitinophaga</taxon>
    </lineage>
</organism>
<dbReference type="GO" id="GO:0044281">
    <property type="term" value="P:small molecule metabolic process"/>
    <property type="evidence" value="ECO:0007669"/>
    <property type="project" value="UniProtKB-ARBA"/>
</dbReference>
<dbReference type="PRINTS" id="PR00146">
    <property type="entry name" value="DHPICSNTHASE"/>
</dbReference>
<dbReference type="PIRSF" id="PIRSF001365">
    <property type="entry name" value="DHDPS"/>
    <property type="match status" value="1"/>
</dbReference>
<dbReference type="SUPFAM" id="SSF51569">
    <property type="entry name" value="Aldolase"/>
    <property type="match status" value="1"/>
</dbReference>
<dbReference type="Gene3D" id="3.20.20.70">
    <property type="entry name" value="Aldolase class I"/>
    <property type="match status" value="1"/>
</dbReference>
<evidence type="ECO:0000313" key="8">
    <source>
        <dbReference type="Proteomes" id="UP000198984"/>
    </source>
</evidence>
<evidence type="ECO:0000256" key="6">
    <source>
        <dbReference type="PIRSR" id="PIRSR001365-2"/>
    </source>
</evidence>
<dbReference type="PANTHER" id="PTHR12128:SF66">
    <property type="entry name" value="4-HYDROXY-2-OXOGLUTARATE ALDOLASE, MITOCHONDRIAL"/>
    <property type="match status" value="1"/>
</dbReference>
<dbReference type="PROSITE" id="PS00666">
    <property type="entry name" value="DHDPS_2"/>
    <property type="match status" value="1"/>
</dbReference>
<keyword evidence="8" id="KW-1185">Reference proteome</keyword>
<accession>A0A1H8CCM7</accession>
<feature type="binding site" evidence="6">
    <location>
        <position position="49"/>
    </location>
    <ligand>
        <name>pyruvate</name>
        <dbReference type="ChEBI" id="CHEBI:15361"/>
    </ligand>
</feature>
<comment type="similarity">
    <text evidence="1 4">Belongs to the DapA family.</text>
</comment>
<dbReference type="OrthoDB" id="9782828at2"/>
<evidence type="ECO:0000256" key="4">
    <source>
        <dbReference type="PIRNR" id="PIRNR001365"/>
    </source>
</evidence>
<keyword evidence="3" id="KW-0704">Schiff base</keyword>
<protein>
    <submittedName>
        <fullName evidence="7">4-hydroxy-tetrahydrodipicolinate synthase</fullName>
    </submittedName>
</protein>
<evidence type="ECO:0000256" key="5">
    <source>
        <dbReference type="PIRSR" id="PIRSR001365-1"/>
    </source>
</evidence>
<evidence type="ECO:0000256" key="2">
    <source>
        <dbReference type="ARBA" id="ARBA00023239"/>
    </source>
</evidence>
<dbReference type="GO" id="GO:0008840">
    <property type="term" value="F:4-hydroxy-tetrahydrodipicolinate synthase activity"/>
    <property type="evidence" value="ECO:0007669"/>
    <property type="project" value="TreeGrafter"/>
</dbReference>
<dbReference type="SMART" id="SM01130">
    <property type="entry name" value="DHDPS"/>
    <property type="match status" value="1"/>
</dbReference>
<dbReference type="CDD" id="cd00408">
    <property type="entry name" value="DHDPS-like"/>
    <property type="match status" value="1"/>
</dbReference>
<evidence type="ECO:0000313" key="7">
    <source>
        <dbReference type="EMBL" id="SEM92750.1"/>
    </source>
</evidence>
<gene>
    <name evidence="7" type="ORF">SAMN04488505_10768</name>
</gene>
<dbReference type="InterPro" id="IPR020625">
    <property type="entry name" value="Schiff_base-form_aldolases_AS"/>
</dbReference>
<dbReference type="Proteomes" id="UP000198984">
    <property type="component" value="Unassembled WGS sequence"/>
</dbReference>
<dbReference type="EMBL" id="FOBB01000007">
    <property type="protein sequence ID" value="SEM92750.1"/>
    <property type="molecule type" value="Genomic_DNA"/>
</dbReference>
<feature type="active site" description="Proton donor/acceptor" evidence="5">
    <location>
        <position position="137"/>
    </location>
</feature>
<feature type="active site" description="Schiff-base intermediate with substrate" evidence="5">
    <location>
        <position position="165"/>
    </location>
</feature>
<dbReference type="Pfam" id="PF00701">
    <property type="entry name" value="DHDPS"/>
    <property type="match status" value="1"/>
</dbReference>
<dbReference type="PANTHER" id="PTHR12128">
    <property type="entry name" value="DIHYDRODIPICOLINATE SYNTHASE"/>
    <property type="match status" value="1"/>
</dbReference>
<sequence length="308" mass="33539">MKSEKKYSGVVVPMMTPFTTQHTIDEAAVQKLVDHLITGKTHPFILGTTGEAASISRHQRATLVTAAVKANSGRALVYAGLSGNSLQDAVEEGKAYHGLGADVLVSTMPSYYPVAPEQMLRYFTALADALPCALVLYNIPATTHLSIPLEVVEQLSAHPNIVGFKDSEKGVERISTATALWKDREDFSYLLGWALQSRSALEQGADGIVPSSGNLAPAVYRKIYDSVRAGDTVAAAQAQQKADQISEMYQKDRILSQSLAAFKAMLAAYELCWPEVLPPLYRLPAAEEQKLMQEVRTVFGDLNNINRI</sequence>
<feature type="binding site" evidence="6">
    <location>
        <position position="209"/>
    </location>
    <ligand>
        <name>pyruvate</name>
        <dbReference type="ChEBI" id="CHEBI:15361"/>
    </ligand>
</feature>
<evidence type="ECO:0000256" key="3">
    <source>
        <dbReference type="ARBA" id="ARBA00023270"/>
    </source>
</evidence>
<dbReference type="InterPro" id="IPR013785">
    <property type="entry name" value="Aldolase_TIM"/>
</dbReference>
<reference evidence="7 8" key="1">
    <citation type="submission" date="2016-10" db="EMBL/GenBank/DDBJ databases">
        <authorList>
            <person name="de Groot N.N."/>
        </authorList>
    </citation>
    <scope>NUCLEOTIDE SEQUENCE [LARGE SCALE GENOMIC DNA]</scope>
    <source>
        <strain evidence="7 8">DSM 21039</strain>
    </source>
</reference>
<dbReference type="STRING" id="573321.SAMN04488505_10768"/>
<dbReference type="RefSeq" id="WP_089917996.1">
    <property type="nucleotide sequence ID" value="NZ_FOBB01000007.1"/>
</dbReference>
<dbReference type="AlphaFoldDB" id="A0A1H8CCM7"/>
<name>A0A1H8CCM7_9BACT</name>
<dbReference type="InterPro" id="IPR002220">
    <property type="entry name" value="DapA-like"/>
</dbReference>
<proteinExistence type="inferred from homology"/>
<keyword evidence="2 4" id="KW-0456">Lyase</keyword>